<feature type="coiled-coil region" evidence="1">
    <location>
        <begin position="127"/>
        <end position="154"/>
    </location>
</feature>
<feature type="coiled-coil region" evidence="1">
    <location>
        <begin position="205"/>
        <end position="253"/>
    </location>
</feature>
<evidence type="ECO:0000256" key="1">
    <source>
        <dbReference type="SAM" id="Coils"/>
    </source>
</evidence>
<keyword evidence="4" id="KW-1185">Reference proteome</keyword>
<proteinExistence type="predicted"/>
<accession>A0A6V8H2S2</accession>
<dbReference type="Proteomes" id="UP000053095">
    <property type="component" value="Unassembled WGS sequence"/>
</dbReference>
<evidence type="ECO:0000256" key="2">
    <source>
        <dbReference type="SAM" id="MobiDB-lite"/>
    </source>
</evidence>
<keyword evidence="1" id="KW-0175">Coiled coil</keyword>
<feature type="compositionally biased region" description="Basic and acidic residues" evidence="2">
    <location>
        <begin position="103"/>
        <end position="124"/>
    </location>
</feature>
<dbReference type="AlphaFoldDB" id="A0A6V8H2S2"/>
<name>A0A6V8H2S2_TALPI</name>
<evidence type="ECO:0000313" key="4">
    <source>
        <dbReference type="Proteomes" id="UP000053095"/>
    </source>
</evidence>
<feature type="compositionally biased region" description="Polar residues" evidence="2">
    <location>
        <begin position="12"/>
        <end position="22"/>
    </location>
</feature>
<protein>
    <submittedName>
        <fullName evidence="3">Myosin heavy chain</fullName>
    </submittedName>
</protein>
<evidence type="ECO:0000313" key="3">
    <source>
        <dbReference type="EMBL" id="GAM35617.1"/>
    </source>
</evidence>
<feature type="region of interest" description="Disordered" evidence="2">
    <location>
        <begin position="47"/>
        <end position="124"/>
    </location>
</feature>
<reference evidence="4" key="1">
    <citation type="journal article" date="2015" name="Genome Announc.">
        <title>Draft genome sequence of Talaromyces cellulolyticus strain Y-94, a source of lignocellulosic biomass-degrading enzymes.</title>
        <authorList>
            <person name="Fujii T."/>
            <person name="Koike H."/>
            <person name="Sawayama S."/>
            <person name="Yano S."/>
            <person name="Inoue H."/>
        </authorList>
    </citation>
    <scope>NUCLEOTIDE SEQUENCE [LARGE SCALE GENOMIC DNA]</scope>
    <source>
        <strain evidence="4">Y-94</strain>
    </source>
</reference>
<gene>
    <name evidence="3" type="ORF">TCE0_017f04083</name>
</gene>
<organism evidence="3 4">
    <name type="scientific">Talaromyces pinophilus</name>
    <name type="common">Penicillium pinophilum</name>
    <dbReference type="NCBI Taxonomy" id="128442"/>
    <lineage>
        <taxon>Eukaryota</taxon>
        <taxon>Fungi</taxon>
        <taxon>Dikarya</taxon>
        <taxon>Ascomycota</taxon>
        <taxon>Pezizomycotina</taxon>
        <taxon>Eurotiomycetes</taxon>
        <taxon>Eurotiomycetidae</taxon>
        <taxon>Eurotiales</taxon>
        <taxon>Trichocomaceae</taxon>
        <taxon>Talaromyces</taxon>
        <taxon>Talaromyces sect. Talaromyces</taxon>
    </lineage>
</organism>
<feature type="compositionally biased region" description="Basic and acidic residues" evidence="2">
    <location>
        <begin position="58"/>
        <end position="84"/>
    </location>
</feature>
<comment type="caution">
    <text evidence="3">The sequence shown here is derived from an EMBL/GenBank/DDBJ whole genome shotgun (WGS) entry which is preliminary data.</text>
</comment>
<sequence length="288" mass="32530">MELALNMLPGGTSANDGSSDRTSIIDWDDLPVLCDNEGLDKNIDLLKNDGVEEGSTPVKDHDDTPVKPDNEADSDIAKEFDRLNIDTVEEPPTLIQDQGYTRVESKEHANKDIAEDTDHPKKDCMEKNGFEAKLKEHEAKQKEHEEAIKSSNESSDDEEFDWYGWANFVLDNLDELRKGSLNVMKHTMAIEDRVDRDFSKFKAEIQALQDAQESTKAEIEGVEATLEEYAKENESLKDAIGEQESKITALMDENRTFKQQIGSLLYTTRLLEDKMDRLGSEVKDLATL</sequence>
<dbReference type="EMBL" id="DF933813">
    <property type="protein sequence ID" value="GAM35617.1"/>
    <property type="molecule type" value="Genomic_DNA"/>
</dbReference>
<feature type="region of interest" description="Disordered" evidence="2">
    <location>
        <begin position="1"/>
        <end position="22"/>
    </location>
</feature>